<comment type="pathway">
    <text evidence="2">Amino-acid degradation; L-lysine degradation via saccharopine pathway; glutaryl-CoA from L-lysine: step 2/6.</text>
</comment>
<dbReference type="GO" id="GO:0019878">
    <property type="term" value="P:lysine biosynthetic process via aminoadipic acid"/>
    <property type="evidence" value="ECO:0007669"/>
    <property type="project" value="TreeGrafter"/>
</dbReference>
<dbReference type="UniPathway" id="UPA00868">
    <property type="reaction ID" value="UER00835"/>
</dbReference>
<reference evidence="10 11" key="1">
    <citation type="journal article" date="2018" name="MBio">
        <title>Comparative Genomics Reveals the Core Gene Toolbox for the Fungus-Insect Symbiosis.</title>
        <authorList>
            <person name="Wang Y."/>
            <person name="Stata M."/>
            <person name="Wang W."/>
            <person name="Stajich J.E."/>
            <person name="White M.M."/>
            <person name="Moncalvo J.M."/>
        </authorList>
    </citation>
    <scope>NUCLEOTIDE SEQUENCE [LARGE SCALE GENOMIC DNA]</scope>
    <source>
        <strain evidence="10 11">SWE-8-4</strain>
    </source>
</reference>
<dbReference type="PANTHER" id="PTHR11133">
    <property type="entry name" value="SACCHAROPINE DEHYDROGENASE"/>
    <property type="match status" value="1"/>
</dbReference>
<dbReference type="Pfam" id="PF16653">
    <property type="entry name" value="Sacchrp_dh_C"/>
    <property type="match status" value="1"/>
</dbReference>
<dbReference type="Pfam" id="PF03435">
    <property type="entry name" value="Sacchrp_dh_NADP"/>
    <property type="match status" value="1"/>
</dbReference>
<dbReference type="SUPFAM" id="SSF51735">
    <property type="entry name" value="NAD(P)-binding Rossmann-fold domains"/>
    <property type="match status" value="1"/>
</dbReference>
<dbReference type="FunFam" id="3.40.50.720:FF:000072">
    <property type="entry name" value="Saccharopine dehydrogenase [NADP(+), L-glutamate-forming]"/>
    <property type="match status" value="1"/>
</dbReference>
<dbReference type="GO" id="GO:0033512">
    <property type="term" value="P:L-lysine catabolic process to acetyl-CoA via saccharopine"/>
    <property type="evidence" value="ECO:0007669"/>
    <property type="project" value="UniProtKB-UniPathway"/>
</dbReference>
<comment type="caution">
    <text evidence="10">The sequence shown here is derived from an EMBL/GenBank/DDBJ whole genome shotgun (WGS) entry which is preliminary data.</text>
</comment>
<sequence>MSLQLSGIRREDKNIWERRAPLTPKYVSKIIGKTNTKVYVQPSNNRIFPDHAYEKAGAIISEDLSNADIILAIKETPISKLIPNKTYCMFSHTHKAQEYNKNLLSSFLEKNIRVLDYELIRNPKSLSRLVFFGKFAGYAGMIDGIHGLGQKMLAMGYNTPLINVAMSHTYPTLNSAKLHLREVGKNIKANGFPKEFGPVVFTITGSGNVSQGVQEIFECLPHEYIDSSELHNLVQNFNGEFSKLNKIYGVKVTAKDYIENKDNGVFDYSEYKQYPSKYMSSFHKKIAPYTTMLANGLYWDTKFPKILTKQHLKLLQADPNNKFRMLSISDISCDISGSIESTYKSSSISTPFFYYDAENDIYHENIIDRGVQMMTIDNLPTELPLESSENFSESLYPIALKMIKNDFNDPVVQKSIITENGKLKDEHKHLYSFLNQNNTYSDKISVKSNEKKKVFLAGSGLVTKPLVNFLLNQKNIQVSIASNNISEANALASSFEEVNVLDFDICNRDSVDKMVMDHDIVVSMLPASLHPKLALSAIKNKKNMVTASYISPDMQKLDQSAKDAGITILSELGLDPGIDHCSAMKIIDDIKSRGGKVTSFISWCGGLPAPENSKNPLGYKFSWSPQGVLIAGLNSAKFKLGGKIIEIEGSKLLENKFETVPLYNGFNFEGLANRDSLSYADAYGLDANNIHNMLRGTLRYKGYSELMSCFVKLGFLDNTPYGKNLNSIPFNNRTEFCKYVLNINSGDFETAKKRISEILNIGTNSDTVLNVVRALQSFGMIENCESTNCKESNTHTSTNLGVFCNILQQNLNYRLFEKDMVALYHEFIAEFSPGVYEIHTSSLITYGTNLSNGIINDTAMSKTVGIPAAIGAKILLSDQVKIKGVIRPTHKEIYEPVLKTLTTLGAEDLIRFEESSKKVNLEQLKSSSLAYNLKY</sequence>
<dbReference type="InterPro" id="IPR051168">
    <property type="entry name" value="AASS"/>
</dbReference>
<dbReference type="CDD" id="cd12189">
    <property type="entry name" value="LKR_SDH_like"/>
    <property type="match status" value="1"/>
</dbReference>
<name>A0A2T9YU39_9FUNG</name>
<feature type="domain" description="Alanine dehydrogenase/pyridine nucleotide transhydrogenase NAD(H)-binding" evidence="8">
    <location>
        <begin position="185"/>
        <end position="375"/>
    </location>
</feature>
<keyword evidence="11" id="KW-1185">Reference proteome</keyword>
<dbReference type="Gene3D" id="3.40.50.720">
    <property type="entry name" value="NAD(P)-binding Rossmann-like Domain"/>
    <property type="match status" value="3"/>
</dbReference>
<dbReference type="GO" id="GO:0005737">
    <property type="term" value="C:cytoplasm"/>
    <property type="evidence" value="ECO:0007669"/>
    <property type="project" value="TreeGrafter"/>
</dbReference>
<dbReference type="EMBL" id="MBFR01000045">
    <property type="protein sequence ID" value="PVU95867.1"/>
    <property type="molecule type" value="Genomic_DNA"/>
</dbReference>
<evidence type="ECO:0000256" key="1">
    <source>
        <dbReference type="ARBA" id="ARBA00004682"/>
    </source>
</evidence>
<keyword evidence="5" id="KW-0028">Amino-acid biosynthesis</keyword>
<dbReference type="SMART" id="SM01002">
    <property type="entry name" value="AlaDh_PNT_C"/>
    <property type="match status" value="1"/>
</dbReference>
<keyword evidence="4" id="KW-0560">Oxidoreductase</keyword>
<organism evidence="10 11">
    <name type="scientific">Smittium simulii</name>
    <dbReference type="NCBI Taxonomy" id="133385"/>
    <lineage>
        <taxon>Eukaryota</taxon>
        <taxon>Fungi</taxon>
        <taxon>Fungi incertae sedis</taxon>
        <taxon>Zoopagomycota</taxon>
        <taxon>Kickxellomycotina</taxon>
        <taxon>Harpellomycetes</taxon>
        <taxon>Harpellales</taxon>
        <taxon>Legeriomycetaceae</taxon>
        <taxon>Smittium</taxon>
    </lineage>
</organism>
<dbReference type="Pfam" id="PF05222">
    <property type="entry name" value="AlaDh_PNT_N"/>
    <property type="match status" value="1"/>
</dbReference>
<evidence type="ECO:0000256" key="4">
    <source>
        <dbReference type="ARBA" id="ARBA00023002"/>
    </source>
</evidence>
<keyword evidence="5" id="KW-0457">Lysine biosynthesis</keyword>
<dbReference type="PANTHER" id="PTHR11133:SF22">
    <property type="entry name" value="ALPHA-AMINOADIPIC SEMIALDEHYDE SYNTHASE, MITOCHONDRIAL"/>
    <property type="match status" value="1"/>
</dbReference>
<evidence type="ECO:0000256" key="7">
    <source>
        <dbReference type="ARBA" id="ARBA00025744"/>
    </source>
</evidence>
<dbReference type="InterPro" id="IPR007886">
    <property type="entry name" value="AlaDH/PNT_N"/>
</dbReference>
<dbReference type="Proteomes" id="UP000245383">
    <property type="component" value="Unassembled WGS sequence"/>
</dbReference>
<dbReference type="SMART" id="SM01003">
    <property type="entry name" value="AlaDh_PNT_N"/>
    <property type="match status" value="1"/>
</dbReference>
<dbReference type="InterPro" id="IPR036291">
    <property type="entry name" value="NAD(P)-bd_dom_sf"/>
</dbReference>
<dbReference type="InterPro" id="IPR032095">
    <property type="entry name" value="Sacchrp_dh-like_C"/>
</dbReference>
<evidence type="ECO:0000256" key="3">
    <source>
        <dbReference type="ARBA" id="ARBA00022857"/>
    </source>
</evidence>
<keyword evidence="6" id="KW-0511">Multifunctional enzyme</keyword>
<feature type="domain" description="Alanine dehydrogenase/pyridine nucleotide transhydrogenase N-terminal" evidence="9">
    <location>
        <begin position="7"/>
        <end position="139"/>
    </location>
</feature>
<dbReference type="Gene3D" id="3.30.360.10">
    <property type="entry name" value="Dihydrodipicolinate Reductase, domain 2"/>
    <property type="match status" value="1"/>
</dbReference>
<dbReference type="InterPro" id="IPR005097">
    <property type="entry name" value="Sacchrp_dh_NADP-bd"/>
</dbReference>
<protein>
    <submittedName>
        <fullName evidence="10">Uncharacterized protein</fullName>
    </submittedName>
</protein>
<dbReference type="OrthoDB" id="10059875at2759"/>
<evidence type="ECO:0000256" key="5">
    <source>
        <dbReference type="ARBA" id="ARBA00023154"/>
    </source>
</evidence>
<dbReference type="SUPFAM" id="SSF52283">
    <property type="entry name" value="Formate/glycerate dehydrogenase catalytic domain-like"/>
    <property type="match status" value="1"/>
</dbReference>
<comment type="pathway">
    <text evidence="1">Amino-acid degradation; L-lysine degradation via saccharopine pathway; glutaryl-CoA from L-lysine: step 1/6.</text>
</comment>
<gene>
    <name evidence="10" type="ORF">BB561_001544</name>
</gene>
<proteinExistence type="inferred from homology"/>
<keyword evidence="3" id="KW-0521">NADP</keyword>
<dbReference type="FunFam" id="3.40.50.720:FF:000087">
    <property type="entry name" value="alpha-aminoadipic semialdehyde synthase, mitochondrial"/>
    <property type="match status" value="1"/>
</dbReference>
<evidence type="ECO:0000313" key="11">
    <source>
        <dbReference type="Proteomes" id="UP000245383"/>
    </source>
</evidence>
<evidence type="ECO:0000256" key="6">
    <source>
        <dbReference type="ARBA" id="ARBA00023268"/>
    </source>
</evidence>
<accession>A0A2T9YU39</accession>
<dbReference type="FunFam" id="3.30.360.10:FF:000008">
    <property type="entry name" value="Alpha-aminoadipic semialdehyde synthase, mitochondrial"/>
    <property type="match status" value="1"/>
</dbReference>
<dbReference type="InterPro" id="IPR007698">
    <property type="entry name" value="AlaDH/PNT_NAD(H)-bd"/>
</dbReference>
<evidence type="ECO:0000256" key="2">
    <source>
        <dbReference type="ARBA" id="ARBA00004720"/>
    </source>
</evidence>
<dbReference type="AlphaFoldDB" id="A0A2T9YU39"/>
<comment type="similarity">
    <text evidence="7">In the C-terminal section; belongs to the saccharopine dehydrogenase family.</text>
</comment>
<dbReference type="SUPFAM" id="SSF55347">
    <property type="entry name" value="Glyceraldehyde-3-phosphate dehydrogenase-like, C-terminal domain"/>
    <property type="match status" value="1"/>
</dbReference>
<dbReference type="STRING" id="133385.A0A2T9YU39"/>
<evidence type="ECO:0000313" key="10">
    <source>
        <dbReference type="EMBL" id="PVU95867.1"/>
    </source>
</evidence>
<evidence type="ECO:0000259" key="9">
    <source>
        <dbReference type="SMART" id="SM01003"/>
    </source>
</evidence>
<evidence type="ECO:0000259" key="8">
    <source>
        <dbReference type="SMART" id="SM01002"/>
    </source>
</evidence>
<dbReference type="Gene3D" id="1.10.1870.10">
    <property type="entry name" value="Domain 3, Saccharopine reductase"/>
    <property type="match status" value="1"/>
</dbReference>
<dbReference type="GO" id="GO:0004753">
    <property type="term" value="F:saccharopine dehydrogenase activity"/>
    <property type="evidence" value="ECO:0007669"/>
    <property type="project" value="TreeGrafter"/>
</dbReference>